<keyword evidence="1" id="KW-0472">Membrane</keyword>
<name>A0A2U9IUA5_9CREN</name>
<proteinExistence type="predicted"/>
<dbReference type="Pfam" id="PF01998">
    <property type="entry name" value="DUF131"/>
    <property type="match status" value="1"/>
</dbReference>
<dbReference type="InterPro" id="IPR002849">
    <property type="entry name" value="DUF131"/>
</dbReference>
<organism evidence="2 3">
    <name type="scientific">Metallosphaera hakonensis JCM 8857 = DSM 7519</name>
    <dbReference type="NCBI Taxonomy" id="1293036"/>
    <lineage>
        <taxon>Archaea</taxon>
        <taxon>Thermoproteota</taxon>
        <taxon>Thermoprotei</taxon>
        <taxon>Sulfolobales</taxon>
        <taxon>Sulfolobaceae</taxon>
        <taxon>Metallosphaera</taxon>
    </lineage>
</organism>
<dbReference type="KEGG" id="mhk:DFR87_08120"/>
<keyword evidence="1" id="KW-1133">Transmembrane helix</keyword>
<dbReference type="AlphaFoldDB" id="A0A2U9IUA5"/>
<dbReference type="NCBIfam" id="TIGR00304">
    <property type="entry name" value="TIGR00304 family membrane protein"/>
    <property type="match status" value="1"/>
</dbReference>
<dbReference type="GeneID" id="36835300"/>
<protein>
    <submittedName>
        <fullName evidence="2">DUF131 domain-containing protein</fullName>
    </submittedName>
</protein>
<gene>
    <name evidence="2" type="ORF">DFR87_08120</name>
</gene>
<accession>A0A2U9IUA5</accession>
<dbReference type="RefSeq" id="WP_054836005.1">
    <property type="nucleotide sequence ID" value="NZ_BBBA01000001.1"/>
</dbReference>
<evidence type="ECO:0000313" key="2">
    <source>
        <dbReference type="EMBL" id="AWR99660.1"/>
    </source>
</evidence>
<evidence type="ECO:0000256" key="1">
    <source>
        <dbReference type="SAM" id="Phobius"/>
    </source>
</evidence>
<keyword evidence="3" id="KW-1185">Reference proteome</keyword>
<feature type="transmembrane region" description="Helical" evidence="1">
    <location>
        <begin position="6"/>
        <end position="27"/>
    </location>
</feature>
<dbReference type="Proteomes" id="UP000247586">
    <property type="component" value="Chromosome"/>
</dbReference>
<feature type="transmembrane region" description="Helical" evidence="1">
    <location>
        <begin position="69"/>
        <end position="87"/>
    </location>
</feature>
<keyword evidence="1" id="KW-0812">Transmembrane</keyword>
<sequence length="90" mass="10119">MNLISLGLLLIFLGFILVFADIFISIVRASRVQTESREEKEERKTEAGGIIFIGPIPIIFGTSKKIEKWMLAVALVITILLVLLFIVQFI</sequence>
<evidence type="ECO:0000313" key="3">
    <source>
        <dbReference type="Proteomes" id="UP000247586"/>
    </source>
</evidence>
<reference evidence="2" key="1">
    <citation type="submission" date="2018-05" db="EMBL/GenBank/DDBJ databases">
        <title>Complete Genome Sequences of Extremely Thermoacidophilic, Metal-Mobilizing Type-Strain Members of the Archaeal Family Sulfolobaceae: Acidianus brierleyi DSM-1651T, Acidianus sulfidivorans DSM-18786T, Metallosphaera hakonensis DSM-7519T, and Metallosphaera prunae DSM-10039T.</title>
        <authorList>
            <person name="Counts J.A."/>
            <person name="Kelly R.M."/>
        </authorList>
    </citation>
    <scope>NUCLEOTIDE SEQUENCE [LARGE SCALE GENOMIC DNA]</scope>
    <source>
        <strain evidence="2">HO1-1</strain>
    </source>
</reference>
<dbReference type="EMBL" id="CP029287">
    <property type="protein sequence ID" value="AWR99660.1"/>
    <property type="molecule type" value="Genomic_DNA"/>
</dbReference>
<dbReference type="STRING" id="1293036.GCA_001315825_00065"/>